<dbReference type="Gene3D" id="3.30.1540.10">
    <property type="entry name" value="formyl-coa transferase, domain 3"/>
    <property type="match status" value="1"/>
</dbReference>
<dbReference type="OrthoDB" id="3561197at2"/>
<dbReference type="InterPro" id="IPR044855">
    <property type="entry name" value="CoA-Trfase_III_dom3_sf"/>
</dbReference>
<keyword evidence="1 2" id="KW-0808">Transferase</keyword>
<name>A0A3N0CF68_9ACTN</name>
<dbReference type="InterPro" id="IPR050483">
    <property type="entry name" value="CoA-transferase_III_domain"/>
</dbReference>
<dbReference type="PANTHER" id="PTHR48207:SF3">
    <property type="entry name" value="SUCCINATE--HYDROXYMETHYLGLUTARATE COA-TRANSFERASE"/>
    <property type="match status" value="1"/>
</dbReference>
<dbReference type="EMBL" id="RJSE01000007">
    <property type="protein sequence ID" value="RNL62095.1"/>
    <property type="molecule type" value="Genomic_DNA"/>
</dbReference>
<dbReference type="Gene3D" id="3.40.50.10540">
    <property type="entry name" value="Crotonobetainyl-coa:carnitine coa-transferase, domain 1"/>
    <property type="match status" value="1"/>
</dbReference>
<dbReference type="PANTHER" id="PTHR48207">
    <property type="entry name" value="SUCCINATE--HYDROXYMETHYLGLUTARATE COA-TRANSFERASE"/>
    <property type="match status" value="1"/>
</dbReference>
<dbReference type="Pfam" id="PF02515">
    <property type="entry name" value="CoA_transf_3"/>
    <property type="match status" value="1"/>
</dbReference>
<dbReference type="RefSeq" id="WP_123227390.1">
    <property type="nucleotide sequence ID" value="NZ_RJSE01000007.1"/>
</dbReference>
<evidence type="ECO:0000256" key="1">
    <source>
        <dbReference type="ARBA" id="ARBA00022679"/>
    </source>
</evidence>
<dbReference type="Proteomes" id="UP000267128">
    <property type="component" value="Unassembled WGS sequence"/>
</dbReference>
<dbReference type="AlphaFoldDB" id="A0A3N0CF68"/>
<proteinExistence type="predicted"/>
<reference evidence="2 3" key="1">
    <citation type="submission" date="2018-11" db="EMBL/GenBank/DDBJ databases">
        <authorList>
            <person name="Li F."/>
        </authorList>
    </citation>
    <scope>NUCLEOTIDE SEQUENCE [LARGE SCALE GENOMIC DNA]</scope>
    <source>
        <strain evidence="2 3">Gsoil 097</strain>
    </source>
</reference>
<protein>
    <submittedName>
        <fullName evidence="2">CoA transferase</fullName>
    </submittedName>
</protein>
<evidence type="ECO:0000313" key="3">
    <source>
        <dbReference type="Proteomes" id="UP000267128"/>
    </source>
</evidence>
<keyword evidence="3" id="KW-1185">Reference proteome</keyword>
<evidence type="ECO:0000313" key="2">
    <source>
        <dbReference type="EMBL" id="RNL62095.1"/>
    </source>
</evidence>
<dbReference type="InterPro" id="IPR023606">
    <property type="entry name" value="CoA-Trfase_III_dom_1_sf"/>
</dbReference>
<dbReference type="SUPFAM" id="SSF89796">
    <property type="entry name" value="CoA-transferase family III (CaiB/BaiF)"/>
    <property type="match status" value="1"/>
</dbReference>
<gene>
    <name evidence="2" type="ORF">EFK50_09790</name>
</gene>
<organism evidence="2 3">
    <name type="scientific">Nocardioides marmoriginsengisoli</name>
    <dbReference type="NCBI Taxonomy" id="661483"/>
    <lineage>
        <taxon>Bacteria</taxon>
        <taxon>Bacillati</taxon>
        <taxon>Actinomycetota</taxon>
        <taxon>Actinomycetes</taxon>
        <taxon>Propionibacteriales</taxon>
        <taxon>Nocardioidaceae</taxon>
        <taxon>Nocardioides</taxon>
    </lineage>
</organism>
<dbReference type="InterPro" id="IPR003673">
    <property type="entry name" value="CoA-Trfase_fam_III"/>
</dbReference>
<sequence length="412" mass="44176">MSAVLATSVDPAALRGPLSGLRVLAVEGMQALPYATQLLARLGADVIKIERPGTGDTGRASTPGITDPEDRWVGATYLRNNLNKRSLALDLQSERGRELFLELAGRVDVVAENLRPGALERLGLGPAALCDRLPGLVYLSVSGFGADPASPYRLRPAYAPVVEAMSGIYDYAAADGRPPRVSPMGGVGDIGAGLFAVVGVLAALRERDRTGAGGVVDVAMFDSIVAITDIVTNFWSLGLEGGGPELISQSCRAVDGWFVIQVGREQQFAALARAVGRPEWLEDPRLADRSGWVRYFEDLLRPAIEHWAAELTRAQACALLSEVGVASGPCLRADEVADDEHLRVRDMHASYRHPGEDRPVLVPGNPIKYDGFAPEPDARVPWLGEHTDHLLRTELGLTEDELVALRDEGVIG</sequence>
<dbReference type="GO" id="GO:0008410">
    <property type="term" value="F:CoA-transferase activity"/>
    <property type="evidence" value="ECO:0007669"/>
    <property type="project" value="TreeGrafter"/>
</dbReference>
<accession>A0A3N0CF68</accession>
<comment type="caution">
    <text evidence="2">The sequence shown here is derived from an EMBL/GenBank/DDBJ whole genome shotgun (WGS) entry which is preliminary data.</text>
</comment>